<dbReference type="Gene3D" id="1.10.10.820">
    <property type="match status" value="1"/>
</dbReference>
<comment type="similarity">
    <text evidence="1 8">Belongs to the TRAFAC class myosin-kinesin ATPase superfamily. Myosin family.</text>
</comment>
<dbReference type="Gene3D" id="3.40.850.10">
    <property type="entry name" value="Kinesin motor domain"/>
    <property type="match status" value="1"/>
</dbReference>
<feature type="coiled-coil region" evidence="9">
    <location>
        <begin position="1320"/>
        <end position="1390"/>
    </location>
</feature>
<dbReference type="SMART" id="SM00242">
    <property type="entry name" value="MYSc"/>
    <property type="match status" value="1"/>
</dbReference>
<proteinExistence type="inferred from homology"/>
<keyword evidence="6 8" id="KW-0505">Motor protein</keyword>
<evidence type="ECO:0000256" key="2">
    <source>
        <dbReference type="ARBA" id="ARBA00022741"/>
    </source>
</evidence>
<dbReference type="VEuPathDB" id="MicrosporidiaDB:AEWR_040940"/>
<dbReference type="CDD" id="cd01377">
    <property type="entry name" value="MYSc_class_II"/>
    <property type="match status" value="1"/>
</dbReference>
<dbReference type="FunFam" id="1.10.10.820:FF:000001">
    <property type="entry name" value="Myosin heavy chain"/>
    <property type="match status" value="1"/>
</dbReference>
<dbReference type="PROSITE" id="PS51844">
    <property type="entry name" value="SH3_LIKE"/>
    <property type="match status" value="1"/>
</dbReference>
<feature type="domain" description="Myosin N-terminal SH3-like" evidence="12">
    <location>
        <begin position="52"/>
        <end position="100"/>
    </location>
</feature>
<feature type="coiled-coil region" evidence="9">
    <location>
        <begin position="1419"/>
        <end position="1446"/>
    </location>
</feature>
<evidence type="ECO:0000256" key="1">
    <source>
        <dbReference type="ARBA" id="ARBA00008314"/>
    </source>
</evidence>
<dbReference type="VEuPathDB" id="MicrosporidiaDB:ECU04_1000"/>
<evidence type="ECO:0000256" key="4">
    <source>
        <dbReference type="ARBA" id="ARBA00023054"/>
    </source>
</evidence>
<dbReference type="InterPro" id="IPR008989">
    <property type="entry name" value="Myosin_S1_N"/>
</dbReference>
<dbReference type="PRINTS" id="PR00193">
    <property type="entry name" value="MYOSINHEAVY"/>
</dbReference>
<reference evidence="13" key="1">
    <citation type="journal article" date="2013" name="Eukaryot. Cell">
        <title>Extremely Reduced Levels of Heterozygosity in the Vertebrate Pathogen Encephalitozoon cuniculi.</title>
        <authorList>
            <person name="Selman M."/>
            <person name="Sak B."/>
            <person name="Kvac M."/>
            <person name="Farinelli L."/>
            <person name="Weiss L.M."/>
            <person name="Corradi N."/>
        </authorList>
    </citation>
    <scope>NUCLEOTIDE SEQUENCE</scope>
</reference>
<dbReference type="InterPro" id="IPR001609">
    <property type="entry name" value="Myosin_head_motor_dom-like"/>
</dbReference>
<feature type="domain" description="Myosin motor" evidence="11">
    <location>
        <begin position="104"/>
        <end position="775"/>
    </location>
</feature>
<evidence type="ECO:0000313" key="13">
    <source>
        <dbReference type="EMBL" id="AGE95198.1"/>
    </source>
</evidence>
<evidence type="ECO:0000256" key="8">
    <source>
        <dbReference type="PROSITE-ProRule" id="PRU00782"/>
    </source>
</evidence>
<dbReference type="Gene3D" id="2.30.30.360">
    <property type="entry name" value="Myosin S1 fragment, N-terminal"/>
    <property type="match status" value="1"/>
</dbReference>
<dbReference type="Gene3D" id="1.20.120.720">
    <property type="entry name" value="Myosin VI head, motor domain, U50 subdomain"/>
    <property type="match status" value="1"/>
</dbReference>
<dbReference type="Pfam" id="PF00063">
    <property type="entry name" value="Myosin_head"/>
    <property type="match status" value="1"/>
</dbReference>
<evidence type="ECO:0000256" key="3">
    <source>
        <dbReference type="ARBA" id="ARBA00022840"/>
    </source>
</evidence>
<evidence type="ECO:0000259" key="11">
    <source>
        <dbReference type="PROSITE" id="PS51456"/>
    </source>
</evidence>
<gene>
    <name evidence="13" type="ORF">ECU04_1000</name>
</gene>
<evidence type="ECO:0000256" key="5">
    <source>
        <dbReference type="ARBA" id="ARBA00023123"/>
    </source>
</evidence>
<dbReference type="PANTHER" id="PTHR13140">
    <property type="entry name" value="MYOSIN"/>
    <property type="match status" value="1"/>
</dbReference>
<feature type="coiled-coil region" evidence="9">
    <location>
        <begin position="1505"/>
        <end position="1539"/>
    </location>
</feature>
<dbReference type="GO" id="GO:0007015">
    <property type="term" value="P:actin filament organization"/>
    <property type="evidence" value="ECO:0007669"/>
    <property type="project" value="TreeGrafter"/>
</dbReference>
<keyword evidence="2 8" id="KW-0547">Nucleotide-binding</keyword>
<evidence type="ECO:0000256" key="6">
    <source>
        <dbReference type="ARBA" id="ARBA00023175"/>
    </source>
</evidence>
<dbReference type="GO" id="GO:0005524">
    <property type="term" value="F:ATP binding"/>
    <property type="evidence" value="ECO:0007669"/>
    <property type="project" value="UniProtKB-UniRule"/>
</dbReference>
<feature type="region of interest" description="Actin-binding" evidence="8">
    <location>
        <begin position="645"/>
        <end position="667"/>
    </location>
</feature>
<dbReference type="VEuPathDB" id="MicrosporidiaDB:AEWQ_040940"/>
<keyword evidence="3 8" id="KW-0067">ATP-binding</keyword>
<dbReference type="PROSITE" id="PS51456">
    <property type="entry name" value="MYOSIN_MOTOR"/>
    <property type="match status" value="1"/>
</dbReference>
<feature type="coiled-coil region" evidence="9">
    <location>
        <begin position="846"/>
        <end position="1028"/>
    </location>
</feature>
<dbReference type="FunFam" id="3.40.850.10:FF:000101">
    <property type="entry name" value="Slow myosin heavy chain 2"/>
    <property type="match status" value="1"/>
</dbReference>
<feature type="compositionally biased region" description="Polar residues" evidence="10">
    <location>
        <begin position="24"/>
        <end position="35"/>
    </location>
</feature>
<feature type="coiled-coil region" evidence="9">
    <location>
        <begin position="1152"/>
        <end position="1281"/>
    </location>
</feature>
<accession>M1K2Z3</accession>
<evidence type="ECO:0000256" key="7">
    <source>
        <dbReference type="ARBA" id="ARBA00023203"/>
    </source>
</evidence>
<feature type="region of interest" description="Disordered" evidence="10">
    <location>
        <begin position="24"/>
        <end position="43"/>
    </location>
</feature>
<dbReference type="GO" id="GO:0000146">
    <property type="term" value="F:microfilament motor activity"/>
    <property type="evidence" value="ECO:0007669"/>
    <property type="project" value="TreeGrafter"/>
</dbReference>
<dbReference type="InterPro" id="IPR027417">
    <property type="entry name" value="P-loop_NTPase"/>
</dbReference>
<evidence type="ECO:0000256" key="10">
    <source>
        <dbReference type="SAM" id="MobiDB-lite"/>
    </source>
</evidence>
<evidence type="ECO:0000259" key="12">
    <source>
        <dbReference type="PROSITE" id="PS51844"/>
    </source>
</evidence>
<dbReference type="SUPFAM" id="SSF52540">
    <property type="entry name" value="P-loop containing nucleoside triphosphate hydrolases"/>
    <property type="match status" value="1"/>
</dbReference>
<sequence>MSVRSKILGKPYFSTLPGVLKMEGTTNKDIGSGSSRPGGEVSVSDEIQRRFMEKKWVWAPSSKEAYVCGFVVKEEGDVLEIDCRGVIVRHKSCEVFRMNPPKFDMVDDLAELSYLNEPGVLHNLRRRYQNGRIYTYSGLFLLAINPYKDLRIYGERDARKYTLSKKYELEPHIFAVANEAYRLMLSNRENQSILITGESGAGKTENTKRVVEFLAMVGGCKGMEVSIDRQIIDANPILEAFGNAQTVKNDNSSRFGKFIKIKFNGGNICGAHIEKYLLEKSRVTSQNRNERNYHIFYQLLGCDDQMLKKQLFLDGEPKDYRFLKDSRFKILDVDDAKEFRSLRESMRVLGIGEEEQIGYFKIVSAILHLGNIEFREKDGAAEIANLDVAEKACKLLSIPLAEFIKRLIHPVIKAGNEYVAHSRSREQALKIVDGLSRILYDKMFEGVIDRINMSLDSPHKGNFIGVLDIAGFEIFEKNSFEQLCINYTNEKLQQFFNHHMFILEQEVYRQENIEWDFIDFGLDLQPTIDLIEKSNPIGILSYLDEECVMPMATEKTFLGKLMKNIRDEKFEVDKIRDAFVLNHYAGDVEYTVDDWLSKNKDSHSEALTSLIRASGSELVSRLSLNEEAVKKGFFRTVSQKHKEQLASLMSELRRTNPHFVRCIIPNLEKSGEHLDNGIVLGQLKCNGVLEGIRISRQGFPSRMGHREFVQRYRIMMKEKILVDESWDEGVCMELYKEIGGKILSEIGISTSQYRLGRTKVFFRQGVLADIEDMRDVKVSEVVKEIQALIRRRLAFRKYNQAQRRMQGILVIQRNGRICCDLQRWNWWRLYLKIKPLLDVRKRDGEMKEKEAMIQEYARMLDAEKSRREEVEDMLKAMSLKRELLEKSVEDEKRFSMEKDELLMALRYKSDETAQELEKARKEVFDGHEERKMWETRVNEVAIQLEEKDSEILRLRREVSEQKGALSQQEKEICSLREEVVSKLSEKDAMVEKMLRERDSEVQALKEKVKEKDAEVERILEGMKRMEREGEERSRMLKENESTIDELRTRCLNMKRWKDEYAELREDYEALQKKLKDEVEDMQVENDRLHNEIRKINKEREELGRMQKKLLDDLEFERNRGSKLEKAFQELRGEYEAVEGQLQKERQFRDSTQESLLEKTRGLERRVKSLNEKLRREEMANRQLMSEKDEMYREMHVLQQSKLDEIFDREAGFNSIKKNLQMEIQRLEMENQRLSVDLMEAKCMGEASEESISATERFCGMLEEERKKRKEIEYQASEHENRNVILSSEVEMLREMVEMERRSKEEVIRGHEKETGLCKAIAGVRKEVEDLENEIDMAIEGFNGMYLNVLDGYKRDLKECKEQVMSKEQVIEELNCRIVRLGREVEERKEIEEEMSRKVHGLMKQYNGVMNDFSLLSTKCSSLERTVSEKEEEIKGYSERCSEYDKRFEDLVCRVDEEIENLRRSDEERRRCVEKLESGLNGSIAGIRKLDERYKARIEECAQSVLDGERRKLKAMEELCEQLSKKLGELEEEHQGLLDEKMKGLLRIEQLEGELCAFRESEVHRQDMISMYESEISTLKRCTRFKDEVLGSLSGERNPVVVHVSDKEKCQVLDRKRMTVEHELARANDERQSLMAINKKLREEVEKLRGEIDAGRSKMLEMKKKLGCQSLAVGHLSRELEEEREMVRFFRTLGGARKKKV</sequence>
<organism evidence="13">
    <name type="scientific">Encephalitozoon cuniculi</name>
    <name type="common">Microsporidian parasite</name>
    <dbReference type="NCBI Taxonomy" id="6035"/>
    <lineage>
        <taxon>Eukaryota</taxon>
        <taxon>Fungi</taxon>
        <taxon>Fungi incertae sedis</taxon>
        <taxon>Microsporidia</taxon>
        <taxon>Unikaryonidae</taxon>
        <taxon>Encephalitozoon</taxon>
    </lineage>
</organism>
<name>M1K2Z3_ENCCN</name>
<dbReference type="PANTHER" id="PTHR13140:SF857">
    <property type="entry name" value="MYOSIN-11"/>
    <property type="match status" value="1"/>
</dbReference>
<dbReference type="Gene3D" id="1.20.58.530">
    <property type="match status" value="1"/>
</dbReference>
<keyword evidence="7 8" id="KW-0009">Actin-binding</keyword>
<keyword evidence="4 9" id="KW-0175">Coiled coil</keyword>
<feature type="binding site" evidence="8">
    <location>
        <begin position="197"/>
        <end position="204"/>
    </location>
    <ligand>
        <name>ATP</name>
        <dbReference type="ChEBI" id="CHEBI:30616"/>
    </ligand>
</feature>
<dbReference type="Gene3D" id="1.10.287.1490">
    <property type="match status" value="1"/>
</dbReference>
<dbReference type="InterPro" id="IPR004009">
    <property type="entry name" value="SH3_Myosin"/>
</dbReference>
<keyword evidence="5 8" id="KW-0518">Myosin</keyword>
<dbReference type="GO" id="GO:0016459">
    <property type="term" value="C:myosin complex"/>
    <property type="evidence" value="ECO:0007669"/>
    <property type="project" value="UniProtKB-KW"/>
</dbReference>
<protein>
    <submittedName>
        <fullName evidence="13">Myosin heavy chain</fullName>
    </submittedName>
</protein>
<dbReference type="GO" id="GO:0005737">
    <property type="term" value="C:cytoplasm"/>
    <property type="evidence" value="ECO:0007669"/>
    <property type="project" value="TreeGrafter"/>
</dbReference>
<dbReference type="VEuPathDB" id="MicrosporidiaDB:AEWD_040950"/>
<dbReference type="GO" id="GO:0051015">
    <property type="term" value="F:actin filament binding"/>
    <property type="evidence" value="ECO:0007669"/>
    <property type="project" value="InterPro"/>
</dbReference>
<feature type="coiled-coil region" evidence="9">
    <location>
        <begin position="1609"/>
        <end position="1657"/>
    </location>
</feature>
<dbReference type="InterPro" id="IPR036961">
    <property type="entry name" value="Kinesin_motor_dom_sf"/>
</dbReference>
<dbReference type="GO" id="GO:0016020">
    <property type="term" value="C:membrane"/>
    <property type="evidence" value="ECO:0007669"/>
    <property type="project" value="TreeGrafter"/>
</dbReference>
<dbReference type="EMBL" id="KC513606">
    <property type="protein sequence ID" value="AGE95198.1"/>
    <property type="molecule type" value="Genomic_DNA"/>
</dbReference>
<dbReference type="VEuPathDB" id="MicrosporidiaDB:M970_040940"/>
<dbReference type="Gene3D" id="1.20.5.4820">
    <property type="match status" value="1"/>
</dbReference>
<evidence type="ECO:0000256" key="9">
    <source>
        <dbReference type="SAM" id="Coils"/>
    </source>
</evidence>
<feature type="coiled-coil region" evidence="9">
    <location>
        <begin position="1053"/>
        <end position="1108"/>
    </location>
</feature>